<dbReference type="AlphaFoldDB" id="A0A0K8TVK5"/>
<reference evidence="1" key="1">
    <citation type="submission" date="2015-06" db="EMBL/GenBank/DDBJ databases">
        <authorList>
            <person name="Hoefler B.C."/>
            <person name="Straight P.D."/>
        </authorList>
    </citation>
    <scope>NUCLEOTIDE SEQUENCE</scope>
</reference>
<gene>
    <name evidence="1" type="ORF">c0_g1_i4</name>
</gene>
<protein>
    <submittedName>
        <fullName evidence="1">Uncharacterized protein</fullName>
    </submittedName>
</protein>
<name>A0A0K8TVK5_BACLA</name>
<dbReference type="EMBL" id="GDHF01033800">
    <property type="protein sequence ID" value="JAI18514.1"/>
    <property type="molecule type" value="Transcribed_RNA"/>
</dbReference>
<proteinExistence type="predicted"/>
<accession>A0A0K8TVK5</accession>
<sequence length="105" mass="12012">MARNSVWYLQIKLCGNGSKSLTNDLNMNNHYDKPDFLNLKKKKILSIKYKDFIILCEIYKLLKTTTTNESSTKILLQCSLVPRPVSEFVATKVACVHYSLPVITN</sequence>
<evidence type="ECO:0000313" key="1">
    <source>
        <dbReference type="EMBL" id="JAI18514.1"/>
    </source>
</evidence>
<organism evidence="1">
    <name type="scientific">Bactrocera latifrons</name>
    <name type="common">Malaysian fruit fly</name>
    <name type="synonym">Chaetodacus latifrons</name>
    <dbReference type="NCBI Taxonomy" id="174628"/>
    <lineage>
        <taxon>Eukaryota</taxon>
        <taxon>Metazoa</taxon>
        <taxon>Ecdysozoa</taxon>
        <taxon>Arthropoda</taxon>
        <taxon>Hexapoda</taxon>
        <taxon>Insecta</taxon>
        <taxon>Pterygota</taxon>
        <taxon>Neoptera</taxon>
        <taxon>Endopterygota</taxon>
        <taxon>Diptera</taxon>
        <taxon>Brachycera</taxon>
        <taxon>Muscomorpha</taxon>
        <taxon>Tephritoidea</taxon>
        <taxon>Tephritidae</taxon>
        <taxon>Bactrocera</taxon>
        <taxon>Bactrocera</taxon>
    </lineage>
</organism>